<accession>A0A0C9UXQ9</accession>
<keyword evidence="3" id="KW-1185">Reference proteome</keyword>
<dbReference type="EMBL" id="KN837204">
    <property type="protein sequence ID" value="KIJ34087.1"/>
    <property type="molecule type" value="Genomic_DNA"/>
</dbReference>
<evidence type="ECO:0000313" key="3">
    <source>
        <dbReference type="Proteomes" id="UP000054279"/>
    </source>
</evidence>
<feature type="region of interest" description="Disordered" evidence="1">
    <location>
        <begin position="193"/>
        <end position="215"/>
    </location>
</feature>
<gene>
    <name evidence="2" type="ORF">M422DRAFT_263885</name>
</gene>
<dbReference type="HOGENOM" id="CLU_1035018_0_0_1"/>
<organism evidence="2 3">
    <name type="scientific">Sphaerobolus stellatus (strain SS14)</name>
    <dbReference type="NCBI Taxonomy" id="990650"/>
    <lineage>
        <taxon>Eukaryota</taxon>
        <taxon>Fungi</taxon>
        <taxon>Dikarya</taxon>
        <taxon>Basidiomycota</taxon>
        <taxon>Agaricomycotina</taxon>
        <taxon>Agaricomycetes</taxon>
        <taxon>Phallomycetidae</taxon>
        <taxon>Geastrales</taxon>
        <taxon>Sphaerobolaceae</taxon>
        <taxon>Sphaerobolus</taxon>
    </lineage>
</organism>
<dbReference type="Proteomes" id="UP000054279">
    <property type="component" value="Unassembled WGS sequence"/>
</dbReference>
<proteinExistence type="predicted"/>
<sequence>MQERSGNIVVYECSQRAVVEYGYPASLLTFEAIVPTRIIAYFERHRVALECFCGLESEDPVYLELRNTLYGAVRSCHRCGCHVHLRGKYQTLIIAAHYEGYNRRSAIRPAAAPHVTIPAAMLNPSVMFTHHMDAVSRVLMHLTLSTIITALGKSRHQVLEVLGQEMNIATLQPMLFILFISLIGDILSSPPPASRANNQANTPGRSPSRFMSLASPTSSQASGLIHYDSGMAGSSSSSKGPDGPLEFCDTCFASYPVADFSSHVCILSN</sequence>
<feature type="compositionally biased region" description="Polar residues" evidence="1">
    <location>
        <begin position="195"/>
        <end position="205"/>
    </location>
</feature>
<reference evidence="2 3" key="1">
    <citation type="submission" date="2014-06" db="EMBL/GenBank/DDBJ databases">
        <title>Evolutionary Origins and Diversification of the Mycorrhizal Mutualists.</title>
        <authorList>
            <consortium name="DOE Joint Genome Institute"/>
            <consortium name="Mycorrhizal Genomics Consortium"/>
            <person name="Kohler A."/>
            <person name="Kuo A."/>
            <person name="Nagy L.G."/>
            <person name="Floudas D."/>
            <person name="Copeland A."/>
            <person name="Barry K.W."/>
            <person name="Cichocki N."/>
            <person name="Veneault-Fourrey C."/>
            <person name="LaButti K."/>
            <person name="Lindquist E.A."/>
            <person name="Lipzen A."/>
            <person name="Lundell T."/>
            <person name="Morin E."/>
            <person name="Murat C."/>
            <person name="Riley R."/>
            <person name="Ohm R."/>
            <person name="Sun H."/>
            <person name="Tunlid A."/>
            <person name="Henrissat B."/>
            <person name="Grigoriev I.V."/>
            <person name="Hibbett D.S."/>
            <person name="Martin F."/>
        </authorList>
    </citation>
    <scope>NUCLEOTIDE SEQUENCE [LARGE SCALE GENOMIC DNA]</scope>
    <source>
        <strain evidence="2 3">SS14</strain>
    </source>
</reference>
<name>A0A0C9UXQ9_SPHS4</name>
<evidence type="ECO:0000256" key="1">
    <source>
        <dbReference type="SAM" id="MobiDB-lite"/>
    </source>
</evidence>
<dbReference type="AlphaFoldDB" id="A0A0C9UXQ9"/>
<protein>
    <submittedName>
        <fullName evidence="2">Uncharacterized protein</fullName>
    </submittedName>
</protein>
<evidence type="ECO:0000313" key="2">
    <source>
        <dbReference type="EMBL" id="KIJ34087.1"/>
    </source>
</evidence>